<reference evidence="3 4" key="1">
    <citation type="submission" date="2018-09" db="EMBL/GenBank/DDBJ databases">
        <authorList>
            <person name="Zhu H."/>
        </authorList>
    </citation>
    <scope>NUCLEOTIDE SEQUENCE [LARGE SCALE GENOMIC DNA]</scope>
    <source>
        <strain evidence="3 4">K1S02-61</strain>
    </source>
</reference>
<keyword evidence="4" id="KW-1185">Reference proteome</keyword>
<sequence length="169" mass="17269">MPVQDYDMKKLTFPRCARLGALSLAFAMAACSAGANGDATTTAGSSANMSATPAAPEAPATRPAAPSQGLWQQMQAEIGSAACDSHAQCKTIAVGHKACGGPESYAAYSTKGTDEAKLARLAADHTAARKSENERSGMLSNCMMVQDPGATCSANRCVLQNRPGAASVQ</sequence>
<dbReference type="AlphaFoldDB" id="A0A418XGG6"/>
<gene>
    <name evidence="3" type="ORF">D3872_18880</name>
</gene>
<name>A0A418XGG6_9BURK</name>
<keyword evidence="2" id="KW-0732">Signal</keyword>
<evidence type="ECO:0000256" key="2">
    <source>
        <dbReference type="SAM" id="SignalP"/>
    </source>
</evidence>
<feature type="region of interest" description="Disordered" evidence="1">
    <location>
        <begin position="41"/>
        <end position="69"/>
    </location>
</feature>
<dbReference type="Proteomes" id="UP000284006">
    <property type="component" value="Unassembled WGS sequence"/>
</dbReference>
<feature type="chain" id="PRO_5019550289" description="DUF4189 domain-containing protein" evidence="2">
    <location>
        <begin position="36"/>
        <end position="169"/>
    </location>
</feature>
<protein>
    <recommendedName>
        <fullName evidence="5">DUF4189 domain-containing protein</fullName>
    </recommendedName>
</protein>
<dbReference type="EMBL" id="QYUP01000146">
    <property type="protein sequence ID" value="RJG11547.1"/>
    <property type="molecule type" value="Genomic_DNA"/>
</dbReference>
<organism evidence="3 4">
    <name type="scientific">Massilia cavernae</name>
    <dbReference type="NCBI Taxonomy" id="2320864"/>
    <lineage>
        <taxon>Bacteria</taxon>
        <taxon>Pseudomonadati</taxon>
        <taxon>Pseudomonadota</taxon>
        <taxon>Betaproteobacteria</taxon>
        <taxon>Burkholderiales</taxon>
        <taxon>Oxalobacteraceae</taxon>
        <taxon>Telluria group</taxon>
        <taxon>Massilia</taxon>
    </lineage>
</organism>
<accession>A0A418XGG6</accession>
<evidence type="ECO:0000313" key="4">
    <source>
        <dbReference type="Proteomes" id="UP000284006"/>
    </source>
</evidence>
<proteinExistence type="predicted"/>
<evidence type="ECO:0008006" key="5">
    <source>
        <dbReference type="Google" id="ProtNLM"/>
    </source>
</evidence>
<evidence type="ECO:0000313" key="3">
    <source>
        <dbReference type="EMBL" id="RJG11547.1"/>
    </source>
</evidence>
<comment type="caution">
    <text evidence="3">The sequence shown here is derived from an EMBL/GenBank/DDBJ whole genome shotgun (WGS) entry which is preliminary data.</text>
</comment>
<feature type="signal peptide" evidence="2">
    <location>
        <begin position="1"/>
        <end position="35"/>
    </location>
</feature>
<feature type="compositionally biased region" description="Low complexity" evidence="1">
    <location>
        <begin position="41"/>
        <end position="66"/>
    </location>
</feature>
<evidence type="ECO:0000256" key="1">
    <source>
        <dbReference type="SAM" id="MobiDB-lite"/>
    </source>
</evidence>